<keyword evidence="2" id="KW-1185">Reference proteome</keyword>
<evidence type="ECO:0000313" key="2">
    <source>
        <dbReference type="Proteomes" id="UP000604737"/>
    </source>
</evidence>
<name>A0ABQ3GXH7_9NEIS</name>
<evidence type="ECO:0000313" key="1">
    <source>
        <dbReference type="EMBL" id="GHD56179.1"/>
    </source>
</evidence>
<accession>A0ABQ3GXH7</accession>
<protein>
    <submittedName>
        <fullName evidence="1">Uncharacterized protein</fullName>
    </submittedName>
</protein>
<dbReference type="RefSeq" id="WP_189458356.1">
    <property type="nucleotide sequence ID" value="NZ_BMYO01000001.1"/>
</dbReference>
<proteinExistence type="predicted"/>
<sequence length="171" mass="18804">MPAKTITFDGAIVAGVEVGAVAWSQAVALLGNPTTPPKQRECVAVAKLIEAKLICSAPTHHSYDVGVTIAGQRYRADIKTLYPSYEARHGHVALNQDLLDLIDRELAKEAKQGNVCLFDLSYLPTASRQTLVGVIHNTDPNAMTLEYDYAGLQLHFTLPCKHEVHRGNWYH</sequence>
<gene>
    <name evidence="1" type="ORF">GCM10007350_02760</name>
</gene>
<organism evidence="1 2">
    <name type="scientific">Jeongeupia chitinilytica</name>
    <dbReference type="NCBI Taxonomy" id="1041641"/>
    <lineage>
        <taxon>Bacteria</taxon>
        <taxon>Pseudomonadati</taxon>
        <taxon>Pseudomonadota</taxon>
        <taxon>Betaproteobacteria</taxon>
        <taxon>Neisseriales</taxon>
        <taxon>Chitinibacteraceae</taxon>
        <taxon>Jeongeupia</taxon>
    </lineage>
</organism>
<comment type="caution">
    <text evidence="1">The sequence shown here is derived from an EMBL/GenBank/DDBJ whole genome shotgun (WGS) entry which is preliminary data.</text>
</comment>
<reference evidence="2" key="1">
    <citation type="journal article" date="2019" name="Int. J. Syst. Evol. Microbiol.">
        <title>The Global Catalogue of Microorganisms (GCM) 10K type strain sequencing project: providing services to taxonomists for standard genome sequencing and annotation.</title>
        <authorList>
            <consortium name="The Broad Institute Genomics Platform"/>
            <consortium name="The Broad Institute Genome Sequencing Center for Infectious Disease"/>
            <person name="Wu L."/>
            <person name="Ma J."/>
        </authorList>
    </citation>
    <scope>NUCLEOTIDE SEQUENCE [LARGE SCALE GENOMIC DNA]</scope>
    <source>
        <strain evidence="2">KCTC 23701</strain>
    </source>
</reference>
<dbReference type="EMBL" id="BMYO01000001">
    <property type="protein sequence ID" value="GHD56179.1"/>
    <property type="molecule type" value="Genomic_DNA"/>
</dbReference>
<dbReference type="Proteomes" id="UP000604737">
    <property type="component" value="Unassembled WGS sequence"/>
</dbReference>